<feature type="binding site" evidence="7">
    <location>
        <begin position="7"/>
        <end position="10"/>
    </location>
    <ligand>
        <name>substrate</name>
    </ligand>
</feature>
<comment type="similarity">
    <text evidence="1 6">Belongs to the pyridoxamine 5'-phosphate oxidase family.</text>
</comment>
<feature type="binding site" evidence="6 8">
    <location>
        <position position="104"/>
    </location>
    <ligand>
        <name>FMN</name>
        <dbReference type="ChEBI" id="CHEBI:58210"/>
    </ligand>
</feature>
<dbReference type="EMBL" id="DWUQ01000173">
    <property type="protein sequence ID" value="HJD45008.1"/>
    <property type="molecule type" value="Genomic_DNA"/>
</dbReference>
<feature type="binding site" evidence="6 8">
    <location>
        <position position="182"/>
    </location>
    <ligand>
        <name>FMN</name>
        <dbReference type="ChEBI" id="CHEBI:58210"/>
    </ligand>
</feature>
<evidence type="ECO:0000256" key="8">
    <source>
        <dbReference type="PIRSR" id="PIRSR000190-2"/>
    </source>
</evidence>
<dbReference type="GO" id="GO:0008615">
    <property type="term" value="P:pyridoxine biosynthetic process"/>
    <property type="evidence" value="ECO:0007669"/>
    <property type="project" value="UniProtKB-UniRule"/>
</dbReference>
<evidence type="ECO:0000256" key="6">
    <source>
        <dbReference type="HAMAP-Rule" id="MF_01629"/>
    </source>
</evidence>
<feature type="binding site" evidence="6 8">
    <location>
        <position position="192"/>
    </location>
    <ligand>
        <name>FMN</name>
        <dbReference type="ChEBI" id="CHEBI:58210"/>
    </ligand>
</feature>
<evidence type="ECO:0000313" key="11">
    <source>
        <dbReference type="EMBL" id="HJD45008.1"/>
    </source>
</evidence>
<dbReference type="InterPro" id="IPR012349">
    <property type="entry name" value="Split_barrel_FMN-bd"/>
</dbReference>
<keyword evidence="5 6" id="KW-0664">Pyridoxine biosynthesis</keyword>
<feature type="binding site" evidence="6 7">
    <location>
        <position position="126"/>
    </location>
    <ligand>
        <name>substrate</name>
    </ligand>
</feature>
<comment type="cofactor">
    <cofactor evidence="6 8">
        <name>FMN</name>
        <dbReference type="ChEBI" id="CHEBI:58210"/>
    </cofactor>
    <text evidence="6 8">Binds 1 FMN per subunit.</text>
</comment>
<dbReference type="HAMAP" id="MF_01629">
    <property type="entry name" value="PdxH"/>
    <property type="match status" value="1"/>
</dbReference>
<comment type="subunit">
    <text evidence="6">Homodimer.</text>
</comment>
<feature type="binding site" evidence="6 7">
    <location>
        <position position="65"/>
    </location>
    <ligand>
        <name>substrate</name>
    </ligand>
</feature>
<dbReference type="Proteomes" id="UP000823889">
    <property type="component" value="Unassembled WGS sequence"/>
</dbReference>
<reference evidence="11" key="2">
    <citation type="submission" date="2021-04" db="EMBL/GenBank/DDBJ databases">
        <authorList>
            <person name="Gilroy R."/>
        </authorList>
    </citation>
    <scope>NUCLEOTIDE SEQUENCE</scope>
    <source>
        <strain evidence="11">9264</strain>
    </source>
</reference>
<dbReference type="InterPro" id="IPR000659">
    <property type="entry name" value="Pyridox_Oxase"/>
</dbReference>
<comment type="function">
    <text evidence="6">Catalyzes the oxidation of either pyridoxine 5'-phosphate (PNP) or pyridoxamine 5'-phosphate (PMP) into pyridoxal 5'-phosphate (PLP).</text>
</comment>
<feature type="binding site" evidence="6 8">
    <location>
        <position position="82"/>
    </location>
    <ligand>
        <name>FMN</name>
        <dbReference type="ChEBI" id="CHEBI:58210"/>
    </ligand>
</feature>
<sequence length="210" mass="24547">MSLYEYRNEYTKATFEDSQLRTDPQQQFHLWLQEAISENAPEPTAMTLSTVEANGQPTARIVLLKSYEHDGLRFFTNYHSRKAVALEQQPQACLSFFWPTMQRQVRFEGVVSRIPVADSQQYFDSRPLTSRLSAIASPQSRPLSREHLEAKLAEVQHQYGEHPPYPEFWGGYVLQPHYIEFWQGRACRLHDRFAFERLDTSGWHISRLAP</sequence>
<reference evidence="11" key="1">
    <citation type="journal article" date="2021" name="PeerJ">
        <title>Extensive microbial diversity within the chicken gut microbiome revealed by metagenomics and culture.</title>
        <authorList>
            <person name="Gilroy R."/>
            <person name="Ravi A."/>
            <person name="Getino M."/>
            <person name="Pursley I."/>
            <person name="Horton D.L."/>
            <person name="Alikhan N.F."/>
            <person name="Baker D."/>
            <person name="Gharbi K."/>
            <person name="Hall N."/>
            <person name="Watson M."/>
            <person name="Adriaenssens E.M."/>
            <person name="Foster-Nyarko E."/>
            <person name="Jarju S."/>
            <person name="Secka A."/>
            <person name="Antonio M."/>
            <person name="Oren A."/>
            <person name="Chaudhuri R.R."/>
            <person name="La Ragione R."/>
            <person name="Hildebrand F."/>
            <person name="Pallen M.J."/>
        </authorList>
    </citation>
    <scope>NUCLEOTIDE SEQUENCE</scope>
    <source>
        <strain evidence="11">9264</strain>
    </source>
</reference>
<feature type="binding site" evidence="6 7">
    <location>
        <position position="130"/>
    </location>
    <ligand>
        <name>substrate</name>
    </ligand>
</feature>
<dbReference type="EC" id="1.4.3.5" evidence="6"/>
<keyword evidence="4 6" id="KW-0560">Oxidoreductase</keyword>
<dbReference type="InterPro" id="IPR019740">
    <property type="entry name" value="Pyridox_Oxase_CS"/>
</dbReference>
<feature type="binding site" evidence="6 8">
    <location>
        <position position="81"/>
    </location>
    <ligand>
        <name>FMN</name>
        <dbReference type="ChEBI" id="CHEBI:58210"/>
    </ligand>
</feature>
<evidence type="ECO:0000256" key="7">
    <source>
        <dbReference type="PIRSR" id="PIRSR000190-1"/>
    </source>
</evidence>
<evidence type="ECO:0000256" key="3">
    <source>
        <dbReference type="ARBA" id="ARBA00022643"/>
    </source>
</evidence>
<evidence type="ECO:0000256" key="1">
    <source>
        <dbReference type="ARBA" id="ARBA00007301"/>
    </source>
</evidence>
<gene>
    <name evidence="6 11" type="primary">pdxH</name>
    <name evidence="11" type="ORF">H9906_08305</name>
</gene>
<keyword evidence="3 6" id="KW-0288">FMN</keyword>
<dbReference type="Pfam" id="PF10590">
    <property type="entry name" value="PNP_phzG_C"/>
    <property type="match status" value="1"/>
</dbReference>
<dbReference type="NCBIfam" id="NF004231">
    <property type="entry name" value="PRK05679.1"/>
    <property type="match status" value="1"/>
</dbReference>
<evidence type="ECO:0000259" key="10">
    <source>
        <dbReference type="Pfam" id="PF10590"/>
    </source>
</evidence>
<dbReference type="AlphaFoldDB" id="A0A9D2RKR7"/>
<feature type="binding site" evidence="6 7">
    <location>
        <begin position="188"/>
        <end position="190"/>
    </location>
    <ligand>
        <name>substrate</name>
    </ligand>
</feature>
<dbReference type="PANTHER" id="PTHR10851">
    <property type="entry name" value="PYRIDOXINE-5-PHOSPHATE OXIDASE"/>
    <property type="match status" value="1"/>
</dbReference>
<dbReference type="GO" id="GO:0004733">
    <property type="term" value="F:pyridoxamine phosphate oxidase activity"/>
    <property type="evidence" value="ECO:0007669"/>
    <property type="project" value="UniProtKB-UniRule"/>
</dbReference>
<dbReference type="PROSITE" id="PS01064">
    <property type="entry name" value="PYRIDOX_OXIDASE"/>
    <property type="match status" value="1"/>
</dbReference>
<comment type="caution">
    <text evidence="11">The sequence shown here is derived from an EMBL/GenBank/DDBJ whole genome shotgun (WGS) entry which is preliminary data.</text>
</comment>
<comment type="pathway">
    <text evidence="6">Cofactor metabolism; pyridoxal 5'-phosphate salvage; pyridoxal 5'-phosphate from pyridoxamine 5'-phosphate: step 1/1.</text>
</comment>
<evidence type="ECO:0000256" key="5">
    <source>
        <dbReference type="ARBA" id="ARBA00023096"/>
    </source>
</evidence>
<evidence type="ECO:0000256" key="4">
    <source>
        <dbReference type="ARBA" id="ARBA00023002"/>
    </source>
</evidence>
<dbReference type="Pfam" id="PF01243">
    <property type="entry name" value="PNPOx_N"/>
    <property type="match status" value="1"/>
</dbReference>
<evidence type="ECO:0000259" key="9">
    <source>
        <dbReference type="Pfam" id="PF01243"/>
    </source>
</evidence>
<feature type="binding site" evidence="6 7">
    <location>
        <position position="122"/>
    </location>
    <ligand>
        <name>substrate</name>
    </ligand>
</feature>
<organism evidence="11 12">
    <name type="scientific">Candidatus Paenalcaligenes intestinipullorum</name>
    <dbReference type="NCBI Taxonomy" id="2838718"/>
    <lineage>
        <taxon>Bacteria</taxon>
        <taxon>Pseudomonadati</taxon>
        <taxon>Pseudomonadota</taxon>
        <taxon>Betaproteobacteria</taxon>
        <taxon>Burkholderiales</taxon>
        <taxon>Alcaligenaceae</taxon>
        <taxon>Paenalcaligenes</taxon>
    </lineage>
</organism>
<protein>
    <recommendedName>
        <fullName evidence="6">Pyridoxine/pyridoxamine 5'-phosphate oxidase</fullName>
        <ecNumber evidence="6">1.4.3.5</ecNumber>
    </recommendedName>
    <alternativeName>
        <fullName evidence="6">PNP/PMP oxidase</fullName>
        <shortName evidence="6">PNPOx</shortName>
    </alternativeName>
    <alternativeName>
        <fullName evidence="6">Pyridoxal 5'-phosphate synthase</fullName>
    </alternativeName>
</protein>
<dbReference type="PIRSF" id="PIRSF000190">
    <property type="entry name" value="Pyd_amn-ph_oxd"/>
    <property type="match status" value="1"/>
</dbReference>
<feature type="binding site" evidence="6 8">
    <location>
        <begin position="60"/>
        <end position="65"/>
    </location>
    <ligand>
        <name>FMN</name>
        <dbReference type="ChEBI" id="CHEBI:58210"/>
    </ligand>
</feature>
<dbReference type="Gene3D" id="2.30.110.10">
    <property type="entry name" value="Electron Transport, Fmn-binding Protein, Chain A"/>
    <property type="match status" value="1"/>
</dbReference>
<comment type="catalytic activity">
    <reaction evidence="6">
        <text>pyridoxamine 5'-phosphate + O2 + H2O = pyridoxal 5'-phosphate + H2O2 + NH4(+)</text>
        <dbReference type="Rhea" id="RHEA:15817"/>
        <dbReference type="ChEBI" id="CHEBI:15377"/>
        <dbReference type="ChEBI" id="CHEBI:15379"/>
        <dbReference type="ChEBI" id="CHEBI:16240"/>
        <dbReference type="ChEBI" id="CHEBI:28938"/>
        <dbReference type="ChEBI" id="CHEBI:58451"/>
        <dbReference type="ChEBI" id="CHEBI:597326"/>
        <dbReference type="EC" id="1.4.3.5"/>
    </reaction>
</comment>
<dbReference type="GO" id="GO:0010181">
    <property type="term" value="F:FMN binding"/>
    <property type="evidence" value="ECO:0007669"/>
    <property type="project" value="UniProtKB-UniRule"/>
</dbReference>
<dbReference type="InterPro" id="IPR019576">
    <property type="entry name" value="Pyridoxamine_oxidase_dimer_C"/>
</dbReference>
<accession>A0A9D2RKR7</accession>
<dbReference type="NCBIfam" id="TIGR00558">
    <property type="entry name" value="pdxH"/>
    <property type="match status" value="1"/>
</dbReference>
<name>A0A9D2RKR7_9BURK</name>
<evidence type="ECO:0000256" key="2">
    <source>
        <dbReference type="ARBA" id="ARBA00022630"/>
    </source>
</evidence>
<dbReference type="SUPFAM" id="SSF50475">
    <property type="entry name" value="FMN-binding split barrel"/>
    <property type="match status" value="1"/>
</dbReference>
<proteinExistence type="inferred from homology"/>
<dbReference type="PANTHER" id="PTHR10851:SF0">
    <property type="entry name" value="PYRIDOXINE-5'-PHOSPHATE OXIDASE"/>
    <property type="match status" value="1"/>
</dbReference>
<feature type="domain" description="Pyridoxine 5'-phosphate oxidase dimerisation C-terminal" evidence="10">
    <location>
        <begin position="169"/>
        <end position="210"/>
    </location>
</feature>
<evidence type="ECO:0000313" key="12">
    <source>
        <dbReference type="Proteomes" id="UP000823889"/>
    </source>
</evidence>
<comment type="catalytic activity">
    <reaction evidence="6">
        <text>pyridoxine 5'-phosphate + O2 = pyridoxal 5'-phosphate + H2O2</text>
        <dbReference type="Rhea" id="RHEA:15149"/>
        <dbReference type="ChEBI" id="CHEBI:15379"/>
        <dbReference type="ChEBI" id="CHEBI:16240"/>
        <dbReference type="ChEBI" id="CHEBI:58589"/>
        <dbReference type="ChEBI" id="CHEBI:597326"/>
        <dbReference type="EC" id="1.4.3.5"/>
    </reaction>
</comment>
<feature type="domain" description="Pyridoxamine 5'-phosphate oxidase N-terminal" evidence="9">
    <location>
        <begin position="32"/>
        <end position="157"/>
    </location>
</feature>
<dbReference type="InterPro" id="IPR011576">
    <property type="entry name" value="Pyridox_Oxase_N"/>
</dbReference>
<feature type="binding site" evidence="6 8">
    <location>
        <begin position="139"/>
        <end position="140"/>
    </location>
    <ligand>
        <name>FMN</name>
        <dbReference type="ChEBI" id="CHEBI:58210"/>
    </ligand>
</feature>
<comment type="pathway">
    <text evidence="6">Cofactor metabolism; pyridoxal 5'-phosphate salvage; pyridoxal 5'-phosphate from pyridoxine 5'-phosphate: step 1/1.</text>
</comment>
<feature type="binding site" evidence="6 8">
    <location>
        <begin position="75"/>
        <end position="76"/>
    </location>
    <ligand>
        <name>FMN</name>
        <dbReference type="ChEBI" id="CHEBI:58210"/>
    </ligand>
</feature>
<keyword evidence="2 6" id="KW-0285">Flavoprotein</keyword>